<dbReference type="EMBL" id="MEHJ01000001">
    <property type="protein sequence ID" value="OEJ23231.1"/>
    <property type="molecule type" value="Genomic_DNA"/>
</dbReference>
<gene>
    <name evidence="2" type="ORF">AS594_00585</name>
</gene>
<comment type="caution">
    <text evidence="2">The sequence shown here is derived from an EMBL/GenBank/DDBJ whole genome shotgun (WGS) entry which is preliminary data.</text>
</comment>
<dbReference type="AlphaFoldDB" id="A0A1E5P106"/>
<name>A0A1E5P106_9ACTN</name>
<feature type="region of interest" description="Disordered" evidence="1">
    <location>
        <begin position="82"/>
        <end position="105"/>
    </location>
</feature>
<feature type="compositionally biased region" description="Basic and acidic residues" evidence="1">
    <location>
        <begin position="96"/>
        <end position="105"/>
    </location>
</feature>
<organism evidence="2 3">
    <name type="scientific">Streptomyces agglomeratus</name>
    <dbReference type="NCBI Taxonomy" id="285458"/>
    <lineage>
        <taxon>Bacteria</taxon>
        <taxon>Bacillati</taxon>
        <taxon>Actinomycetota</taxon>
        <taxon>Actinomycetes</taxon>
        <taxon>Kitasatosporales</taxon>
        <taxon>Streptomycetaceae</taxon>
        <taxon>Streptomyces</taxon>
    </lineage>
</organism>
<accession>A0A1E5P106</accession>
<dbReference type="OrthoDB" id="4961977at2"/>
<dbReference type="RefSeq" id="WP_069925137.1">
    <property type="nucleotide sequence ID" value="NZ_MEHI01000001.1"/>
</dbReference>
<sequence>MIRNFGRNLLLQRRVHHFSRVVVPTFELQNANGGVYEEADLIEEWCLDRELDGLKPLDAATEAMSWLRGEEDGVRRQALLKDSQRRSTVRRQARAHVRELSRNTG</sequence>
<reference evidence="2 3" key="1">
    <citation type="submission" date="2016-08" db="EMBL/GenBank/DDBJ databases">
        <title>Complete genome sequence of Streptomyces agglomeratus strain 6-3-2, a novel anti-MRSA actinomycete isolated from Wuli of Tebit, China.</title>
        <authorList>
            <person name="Chen X."/>
        </authorList>
    </citation>
    <scope>NUCLEOTIDE SEQUENCE [LARGE SCALE GENOMIC DNA]</scope>
    <source>
        <strain evidence="2 3">6-3-2</strain>
    </source>
</reference>
<evidence type="ECO:0000313" key="3">
    <source>
        <dbReference type="Proteomes" id="UP000095759"/>
    </source>
</evidence>
<dbReference type="Proteomes" id="UP000095759">
    <property type="component" value="Unassembled WGS sequence"/>
</dbReference>
<keyword evidence="3" id="KW-1185">Reference proteome</keyword>
<evidence type="ECO:0000256" key="1">
    <source>
        <dbReference type="SAM" id="MobiDB-lite"/>
    </source>
</evidence>
<proteinExistence type="predicted"/>
<protein>
    <submittedName>
        <fullName evidence="2">Uncharacterized protein</fullName>
    </submittedName>
</protein>
<evidence type="ECO:0000313" key="2">
    <source>
        <dbReference type="EMBL" id="OEJ23231.1"/>
    </source>
</evidence>